<dbReference type="EMBL" id="CP000806">
    <property type="protein sequence ID" value="ACB49673.1"/>
    <property type="molecule type" value="Genomic_DNA"/>
</dbReference>
<dbReference type="InterPro" id="IPR012334">
    <property type="entry name" value="Pectin_lyas_fold"/>
</dbReference>
<dbReference type="KEGG" id="cyt:cce_0322"/>
<evidence type="ECO:0000259" key="3">
    <source>
        <dbReference type="SMART" id="SM00912"/>
    </source>
</evidence>
<dbReference type="SMART" id="SM00912">
    <property type="entry name" value="Haemagg_act"/>
    <property type="match status" value="1"/>
</dbReference>
<feature type="signal peptide" evidence="2">
    <location>
        <begin position="1"/>
        <end position="36"/>
    </location>
</feature>
<feature type="region of interest" description="Disordered" evidence="1">
    <location>
        <begin position="823"/>
        <end position="844"/>
    </location>
</feature>
<keyword evidence="5" id="KW-1185">Reference proteome</keyword>
<gene>
    <name evidence="4" type="ordered locus">cce_0322</name>
</gene>
<evidence type="ECO:0000313" key="4">
    <source>
        <dbReference type="EMBL" id="ACB49673.1"/>
    </source>
</evidence>
<protein>
    <recommendedName>
        <fullName evidence="3">Filamentous haemagglutinin FhaB/tRNA nuclease CdiA-like TPS domain-containing protein</fullName>
    </recommendedName>
</protein>
<feature type="chain" id="PRO_5002772494" description="Filamentous haemagglutinin FhaB/tRNA nuclease CdiA-like TPS domain-containing protein" evidence="2">
    <location>
        <begin position="37"/>
        <end position="899"/>
    </location>
</feature>
<feature type="region of interest" description="Disordered" evidence="1">
    <location>
        <begin position="877"/>
        <end position="899"/>
    </location>
</feature>
<reference evidence="4 5" key="1">
    <citation type="journal article" date="2008" name="Proc. Natl. Acad. Sci. U.S.A.">
        <title>The genome of Cyanothece 51142, a unicellular diazotrophic cyanobacterium important in the marine nitrogen cycle.</title>
        <authorList>
            <person name="Welsh E.A."/>
            <person name="Liberton M."/>
            <person name="Stoeckel J."/>
            <person name="Loh T."/>
            <person name="Elvitigala T."/>
            <person name="Wang C."/>
            <person name="Wollam A."/>
            <person name="Fulton R.S."/>
            <person name="Clifton S.W."/>
            <person name="Jacobs J.M."/>
            <person name="Aurora R."/>
            <person name="Ghosh B.K."/>
            <person name="Sherman L.A."/>
            <person name="Smith R.D."/>
            <person name="Wilson R.K."/>
            <person name="Pakrasi H.B."/>
        </authorList>
    </citation>
    <scope>NUCLEOTIDE SEQUENCE [LARGE SCALE GENOMIC DNA]</scope>
    <source>
        <strain evidence="5">ATCC 51142 / BH68</strain>
    </source>
</reference>
<sequence>MMSNNNDQYLCKKQIVLTGLNLIILKHLSFFSVASAQVFEDGTVNTQVTSTNNQLVISGGTEKGNNLFHSFEQFSIPNNIEAYFNNSDNINNIISRVTGNSISNIEGIIRANGTANLLLINPNGITFGPNSQINIGGSFLATTAENITFADGVQFGAINAQPNSLLTMSVPVGLQFGSNPSPIRNQGNILGIKPGNTLALVGGDLIFSGSNLLVSDLQVELGSVGSHSNVQIRNNEAGFQVGYQTVKNFQDISLSQESQLVAFNSTFNLQGRHITLDQSIIVSVTQGSQVAGDINVNASKSVELIGLKNSEFTTGFLAQVEEGATGRGGNLLINTQKLIIQDGAGLSAGSRGEGQAGTLMINASELVELTGTGFFSPSLLTTSTDSLGDGGEIEINTKQLIIRDGGSIEAFTLGNGQGGTITINASELVQISGSGIIGATQTETSSQITTSSGLQDVGLGIAPGGNLSINTEQLKVTNGGIVNAGSLGSGNAGNVNIRANSIFLDNQGIITASSEGTGNAGNLTINTDQLTVNERSEVAVRSIGTGEGGNLTLNAQSISLDDKSRLTATSEALDPEIALELGLDPEVLELDNGLANAGSLNITTDNLRVNDDSEVTVSSFGLGNAGDINIRATDILLDNSSRLSAETASGEGGNISLDVAQFLTLRRGSTLSTTAGTTGGLGNGGNIDINALFIIAVPTENSDIIANAFLGRGGNINIDAAGVFGIEERERLTPLSDITASSQFGQVGNIGINRPDVDPQRSLVKLPDEVVDTNNVIVDACRPGGALTRGEFTITGRGGLPSNPNEGVDNPTGLTELGYPTNTDSSNFVPSEQNRSSPAPEVYTNQNETYTPTIVEAQGWIINADGNVVLTAQASTVTPHSPGLSPATCYDLSNRNSSP</sequence>
<dbReference type="SUPFAM" id="SSF51126">
    <property type="entry name" value="Pectin lyase-like"/>
    <property type="match status" value="3"/>
</dbReference>
<keyword evidence="2" id="KW-0732">Signal</keyword>
<dbReference type="eggNOG" id="COG3210">
    <property type="taxonomic scope" value="Bacteria"/>
</dbReference>
<dbReference type="InterPro" id="IPR011050">
    <property type="entry name" value="Pectin_lyase_fold/virulence"/>
</dbReference>
<dbReference type="Proteomes" id="UP000001203">
    <property type="component" value="Chromosome circular"/>
</dbReference>
<organism evidence="4 5">
    <name type="scientific">Crocosphaera subtropica (strain ATCC 51142 / BH68)</name>
    <name type="common">Cyanothece sp. (strain ATCC 51142)</name>
    <dbReference type="NCBI Taxonomy" id="43989"/>
    <lineage>
        <taxon>Bacteria</taxon>
        <taxon>Bacillati</taxon>
        <taxon>Cyanobacteriota</taxon>
        <taxon>Cyanophyceae</taxon>
        <taxon>Oscillatoriophycideae</taxon>
        <taxon>Chroococcales</taxon>
        <taxon>Aphanothecaceae</taxon>
        <taxon>Crocosphaera</taxon>
        <taxon>Crocosphaera subtropica</taxon>
    </lineage>
</organism>
<evidence type="ECO:0000313" key="5">
    <source>
        <dbReference type="Proteomes" id="UP000001203"/>
    </source>
</evidence>
<evidence type="ECO:0000256" key="1">
    <source>
        <dbReference type="SAM" id="MobiDB-lite"/>
    </source>
</evidence>
<dbReference type="NCBIfam" id="TIGR01901">
    <property type="entry name" value="adhes_NPXG"/>
    <property type="match status" value="1"/>
</dbReference>
<name>B1X132_CROS5</name>
<dbReference type="AlphaFoldDB" id="B1X132"/>
<evidence type="ECO:0000256" key="2">
    <source>
        <dbReference type="SAM" id="SignalP"/>
    </source>
</evidence>
<dbReference type="Gene3D" id="2.160.20.10">
    <property type="entry name" value="Single-stranded right-handed beta-helix, Pectin lyase-like"/>
    <property type="match status" value="3"/>
</dbReference>
<dbReference type="HOGENOM" id="CLU_001325_0_0_3"/>
<proteinExistence type="predicted"/>
<feature type="domain" description="Filamentous haemagglutinin FhaB/tRNA nuclease CdiA-like TPS" evidence="3">
    <location>
        <begin position="38"/>
        <end position="150"/>
    </location>
</feature>
<dbReference type="Pfam" id="PF05860">
    <property type="entry name" value="TPS"/>
    <property type="match status" value="1"/>
</dbReference>
<dbReference type="InterPro" id="IPR008638">
    <property type="entry name" value="FhaB/CdiA-like_TPS"/>
</dbReference>
<accession>B1X132</accession>
<dbReference type="STRING" id="43989.cce_0322"/>